<dbReference type="Pfam" id="PF00590">
    <property type="entry name" value="TP_methylase"/>
    <property type="match status" value="1"/>
</dbReference>
<dbReference type="InterPro" id="IPR003043">
    <property type="entry name" value="Uropor_MeTrfase_CS"/>
</dbReference>
<comment type="pathway">
    <text evidence="7">Porphyrin-containing compound metabolism; siroheme biosynthesis; precorrin-2 from uroporphyrinogen III: step 1/1.</text>
</comment>
<dbReference type="InterPro" id="IPR035996">
    <property type="entry name" value="4pyrrol_Methylase_sf"/>
</dbReference>
<keyword evidence="4 8" id="KW-0808">Transferase</keyword>
<dbReference type="Proteomes" id="UP000248014">
    <property type="component" value="Unassembled WGS sequence"/>
</dbReference>
<dbReference type="InterPro" id="IPR014776">
    <property type="entry name" value="4pyrrole_Mease_sub2"/>
</dbReference>
<comment type="similarity">
    <text evidence="1 8">Belongs to the precorrin methyltransferase family.</text>
</comment>
<keyword evidence="3 8" id="KW-0489">Methyltransferase</keyword>
<dbReference type="InterPro" id="IPR050161">
    <property type="entry name" value="Siro_Cobalamin_biosynth"/>
</dbReference>
<dbReference type="GO" id="GO:0019354">
    <property type="term" value="P:siroheme biosynthetic process"/>
    <property type="evidence" value="ECO:0007669"/>
    <property type="project" value="UniProtKB-UniPathway"/>
</dbReference>
<dbReference type="EC" id="2.1.1.107" evidence="2"/>
<dbReference type="RefSeq" id="WP_110300247.1">
    <property type="nucleotide sequence ID" value="NZ_QJJM01000019.1"/>
</dbReference>
<organism evidence="10 11">
    <name type="scientific">Blastomonas natatoria</name>
    <dbReference type="NCBI Taxonomy" id="34015"/>
    <lineage>
        <taxon>Bacteria</taxon>
        <taxon>Pseudomonadati</taxon>
        <taxon>Pseudomonadota</taxon>
        <taxon>Alphaproteobacteria</taxon>
        <taxon>Sphingomonadales</taxon>
        <taxon>Sphingomonadaceae</taxon>
        <taxon>Blastomonas</taxon>
    </lineage>
</organism>
<name>A0A2V3UNX9_9SPHN</name>
<dbReference type="PANTHER" id="PTHR45790">
    <property type="entry name" value="SIROHEME SYNTHASE-RELATED"/>
    <property type="match status" value="1"/>
</dbReference>
<dbReference type="NCBIfam" id="NF004790">
    <property type="entry name" value="PRK06136.1"/>
    <property type="match status" value="1"/>
</dbReference>
<evidence type="ECO:0000256" key="6">
    <source>
        <dbReference type="ARBA" id="ARBA00023244"/>
    </source>
</evidence>
<reference evidence="10 11" key="1">
    <citation type="submission" date="2018-05" db="EMBL/GenBank/DDBJ databases">
        <title>Genomic Encyclopedia of Type Strains, Phase IV (KMG-IV): sequencing the most valuable type-strain genomes for metagenomic binning, comparative biology and taxonomic classification.</title>
        <authorList>
            <person name="Goeker M."/>
        </authorList>
    </citation>
    <scope>NUCLEOTIDE SEQUENCE [LARGE SCALE GENOMIC DNA]</scope>
    <source>
        <strain evidence="10 11">DSM 3183</strain>
    </source>
</reference>
<proteinExistence type="inferred from homology"/>
<dbReference type="EMBL" id="QJJM01000019">
    <property type="protein sequence ID" value="PXW68194.1"/>
    <property type="molecule type" value="Genomic_DNA"/>
</dbReference>
<keyword evidence="5" id="KW-0949">S-adenosyl-L-methionine</keyword>
<dbReference type="InterPro" id="IPR014777">
    <property type="entry name" value="4pyrrole_Mease_sub1"/>
</dbReference>
<dbReference type="AlphaFoldDB" id="A0A2V3UNX9"/>
<keyword evidence="6" id="KW-0627">Porphyrin biosynthesis</keyword>
<dbReference type="FunFam" id="3.40.1010.10:FF:000001">
    <property type="entry name" value="Siroheme synthase"/>
    <property type="match status" value="1"/>
</dbReference>
<dbReference type="GO" id="GO:0004851">
    <property type="term" value="F:uroporphyrin-III C-methyltransferase activity"/>
    <property type="evidence" value="ECO:0007669"/>
    <property type="project" value="UniProtKB-EC"/>
</dbReference>
<evidence type="ECO:0000313" key="11">
    <source>
        <dbReference type="Proteomes" id="UP000248014"/>
    </source>
</evidence>
<dbReference type="CDD" id="cd11642">
    <property type="entry name" value="SUMT"/>
    <property type="match status" value="1"/>
</dbReference>
<evidence type="ECO:0000256" key="4">
    <source>
        <dbReference type="ARBA" id="ARBA00022679"/>
    </source>
</evidence>
<comment type="caution">
    <text evidence="10">The sequence shown here is derived from an EMBL/GenBank/DDBJ whole genome shotgun (WGS) entry which is preliminary data.</text>
</comment>
<dbReference type="PANTHER" id="PTHR45790:SF3">
    <property type="entry name" value="S-ADENOSYL-L-METHIONINE-DEPENDENT UROPORPHYRINOGEN III METHYLTRANSFERASE, CHLOROPLASTIC"/>
    <property type="match status" value="1"/>
</dbReference>
<dbReference type="NCBIfam" id="TIGR01469">
    <property type="entry name" value="cobA_cysG_Cterm"/>
    <property type="match status" value="1"/>
</dbReference>
<evidence type="ECO:0000256" key="1">
    <source>
        <dbReference type="ARBA" id="ARBA00005879"/>
    </source>
</evidence>
<dbReference type="Gene3D" id="3.40.1010.10">
    <property type="entry name" value="Cobalt-precorrin-4 Transmethylase, Domain 1"/>
    <property type="match status" value="1"/>
</dbReference>
<dbReference type="PROSITE" id="PS00840">
    <property type="entry name" value="SUMT_2"/>
    <property type="match status" value="1"/>
</dbReference>
<evidence type="ECO:0000256" key="7">
    <source>
        <dbReference type="ARBA" id="ARBA00025705"/>
    </source>
</evidence>
<dbReference type="OrthoDB" id="9815856at2"/>
<evidence type="ECO:0000256" key="5">
    <source>
        <dbReference type="ARBA" id="ARBA00022691"/>
    </source>
</evidence>
<gene>
    <name evidence="10" type="ORF">C7451_1191</name>
</gene>
<feature type="domain" description="Tetrapyrrole methylase" evidence="9">
    <location>
        <begin position="11"/>
        <end position="221"/>
    </location>
</feature>
<evidence type="ECO:0000256" key="2">
    <source>
        <dbReference type="ARBA" id="ARBA00012162"/>
    </source>
</evidence>
<dbReference type="Gene3D" id="3.30.950.10">
    <property type="entry name" value="Methyltransferase, Cobalt-precorrin-4 Transmethylase, Domain 2"/>
    <property type="match status" value="1"/>
</dbReference>
<dbReference type="GO" id="GO:0032259">
    <property type="term" value="P:methylation"/>
    <property type="evidence" value="ECO:0007669"/>
    <property type="project" value="UniProtKB-KW"/>
</dbReference>
<evidence type="ECO:0000313" key="10">
    <source>
        <dbReference type="EMBL" id="PXW68194.1"/>
    </source>
</evidence>
<accession>A0A2V3UNX9</accession>
<sequence>MADISFGSGDVWLVGAGPGDPDLLTRKAERLLAMASIVFHDALVSQAILDLIPRQVMQVPVGKRSGRHSMSQPAINGLLVKSSHNGHRVVRLKGGDPAVFGRMTEEVDALQAKGIRVQVCPGITAASAAAASGVFSLTRRGSTRALTFITAQGCGNGQSDIDWSAIAGAQTTLAIYMGRAAAPHIAEQLIANGLLPSTPILIAVNVSSPGERLIRGRLDRLAALMATVGDKDPALLLVGEVTQANAEAADLSSEWFELPIGMASAPKVRIRA</sequence>
<dbReference type="SUPFAM" id="SSF53790">
    <property type="entry name" value="Tetrapyrrole methylase"/>
    <property type="match status" value="1"/>
</dbReference>
<keyword evidence="11" id="KW-1185">Reference proteome</keyword>
<evidence type="ECO:0000256" key="3">
    <source>
        <dbReference type="ARBA" id="ARBA00022603"/>
    </source>
</evidence>
<dbReference type="InterPro" id="IPR006366">
    <property type="entry name" value="CobA/CysG_C"/>
</dbReference>
<evidence type="ECO:0000259" key="9">
    <source>
        <dbReference type="Pfam" id="PF00590"/>
    </source>
</evidence>
<evidence type="ECO:0000256" key="8">
    <source>
        <dbReference type="RuleBase" id="RU003960"/>
    </source>
</evidence>
<dbReference type="UniPathway" id="UPA00262">
    <property type="reaction ID" value="UER00211"/>
</dbReference>
<dbReference type="InterPro" id="IPR000878">
    <property type="entry name" value="4pyrrol_Mease"/>
</dbReference>
<protein>
    <recommendedName>
        <fullName evidence="2">uroporphyrinogen-III C-methyltransferase</fullName>
        <ecNumber evidence="2">2.1.1.107</ecNumber>
    </recommendedName>
</protein>